<evidence type="ECO:0000256" key="6">
    <source>
        <dbReference type="PIRNR" id="PIRNR016305"/>
    </source>
</evidence>
<evidence type="ECO:0000256" key="1">
    <source>
        <dbReference type="ARBA" id="ARBA00000724"/>
    </source>
</evidence>
<evidence type="ECO:0000256" key="2">
    <source>
        <dbReference type="ARBA" id="ARBA00010703"/>
    </source>
</evidence>
<sequence>MALQQTAHDACSRRVHCVSKGYLDDPFVRLFARDLTIVNSPLMNRGSWLRSMAFENMVYRFSQVHGGAPIQVVSLGAGVDTLFFRLRQRGSISFSKFVEIDLPDLIEEKRGIIHRNHELSSLVADDVYHAVPGDLADANSIASLLQTLTDPSAPTLLIAECVFVYIPAPAVLALLTALTQLFVGDLMLVNYDVIEPNDRFGSMMIENLKERGIHLAGITGAPTIVSHAERAKGLGFTSVRAVTMKGLYLTVPRDTQVTLNKLEMIDDWDEWNLVHEHYAFVIAWRGGDGTSASIPQVFIAPPPS</sequence>
<dbReference type="OMA" id="ESRHLEM"/>
<comment type="catalytic activity">
    <reaction evidence="1 6">
        <text>[phosphatase 2A protein]-C-terminal L-leucine + S-adenosyl-L-methionine = [phosphatase 2A protein]-C-terminal L-leucine methyl ester + S-adenosyl-L-homocysteine</text>
        <dbReference type="Rhea" id="RHEA:48544"/>
        <dbReference type="Rhea" id="RHEA-COMP:12134"/>
        <dbReference type="Rhea" id="RHEA-COMP:12135"/>
        <dbReference type="ChEBI" id="CHEBI:57856"/>
        <dbReference type="ChEBI" id="CHEBI:59789"/>
        <dbReference type="ChEBI" id="CHEBI:90516"/>
        <dbReference type="ChEBI" id="CHEBI:90517"/>
        <dbReference type="EC" id="2.1.1.233"/>
    </reaction>
</comment>
<evidence type="ECO:0000256" key="5">
    <source>
        <dbReference type="ARBA" id="ARBA00022691"/>
    </source>
</evidence>
<gene>
    <name evidence="8" type="ORF">BSAL_31100</name>
</gene>
<proteinExistence type="inferred from homology"/>
<keyword evidence="3 6" id="KW-0489">Methyltransferase</keyword>
<feature type="binding site" evidence="7">
    <location>
        <position position="160"/>
    </location>
    <ligand>
        <name>S-adenosyl-L-methionine</name>
        <dbReference type="ChEBI" id="CHEBI:59789"/>
    </ligand>
</feature>
<dbReference type="InterPro" id="IPR029063">
    <property type="entry name" value="SAM-dependent_MTases_sf"/>
</dbReference>
<comment type="function">
    <text evidence="6">Methylates the carboxyl group of the C-terminal leucine residue of protein phosphatase 2A catalytic subunits to form alpha-leucine ester residues.</text>
</comment>
<dbReference type="PANTHER" id="PTHR13600:SF21">
    <property type="entry name" value="LEUCINE CARBOXYL METHYLTRANSFERASE 1"/>
    <property type="match status" value="1"/>
</dbReference>
<dbReference type="InterPro" id="IPR007213">
    <property type="entry name" value="Ppm1/Ppm2/Tcmp"/>
</dbReference>
<accession>A0A0S4JL13</accession>
<dbReference type="Gene3D" id="3.40.50.150">
    <property type="entry name" value="Vaccinia Virus protein VP39"/>
    <property type="match status" value="1"/>
</dbReference>
<feature type="binding site" evidence="7">
    <location>
        <begin position="134"/>
        <end position="135"/>
    </location>
    <ligand>
        <name>S-adenosyl-L-methionine</name>
        <dbReference type="ChEBI" id="CHEBI:59789"/>
    </ligand>
</feature>
<comment type="similarity">
    <text evidence="2 6">Belongs to the methyltransferase superfamily. LCMT family.</text>
</comment>
<name>A0A0S4JL13_BODSA</name>
<dbReference type="PIRSF" id="PIRSF016305">
    <property type="entry name" value="LCM_mtfrase"/>
    <property type="match status" value="1"/>
</dbReference>
<reference evidence="9" key="1">
    <citation type="submission" date="2015-09" db="EMBL/GenBank/DDBJ databases">
        <authorList>
            <consortium name="Pathogen Informatics"/>
        </authorList>
    </citation>
    <scope>NUCLEOTIDE SEQUENCE [LARGE SCALE GENOMIC DNA]</scope>
    <source>
        <strain evidence="9">Lake Konstanz</strain>
    </source>
</reference>
<dbReference type="InterPro" id="IPR016651">
    <property type="entry name" value="LCMT1"/>
</dbReference>
<dbReference type="AlphaFoldDB" id="A0A0S4JL13"/>
<dbReference type="EC" id="2.1.1.233" evidence="6"/>
<dbReference type="GO" id="GO:0018423">
    <property type="term" value="F:protein C-terminal leucine carboxyl O-methyltransferase activity"/>
    <property type="evidence" value="ECO:0007669"/>
    <property type="project" value="UniProtKB-EC"/>
</dbReference>
<dbReference type="SUPFAM" id="SSF53335">
    <property type="entry name" value="S-adenosyl-L-methionine-dependent methyltransferases"/>
    <property type="match status" value="1"/>
</dbReference>
<dbReference type="EMBL" id="CYKH01001902">
    <property type="protein sequence ID" value="CUG91280.1"/>
    <property type="molecule type" value="Genomic_DNA"/>
</dbReference>
<feature type="binding site" evidence="7">
    <location>
        <position position="76"/>
    </location>
    <ligand>
        <name>S-adenosyl-L-methionine</name>
        <dbReference type="ChEBI" id="CHEBI:59789"/>
    </ligand>
</feature>
<dbReference type="OrthoDB" id="203237at2759"/>
<keyword evidence="5 6" id="KW-0949">S-adenosyl-L-methionine</keyword>
<evidence type="ECO:0000256" key="4">
    <source>
        <dbReference type="ARBA" id="ARBA00022679"/>
    </source>
</evidence>
<keyword evidence="4 6" id="KW-0808">Transferase</keyword>
<evidence type="ECO:0000313" key="8">
    <source>
        <dbReference type="EMBL" id="CUG91280.1"/>
    </source>
</evidence>
<organism evidence="8 9">
    <name type="scientific">Bodo saltans</name>
    <name type="common">Flagellated protozoan</name>
    <dbReference type="NCBI Taxonomy" id="75058"/>
    <lineage>
        <taxon>Eukaryota</taxon>
        <taxon>Discoba</taxon>
        <taxon>Euglenozoa</taxon>
        <taxon>Kinetoplastea</taxon>
        <taxon>Metakinetoplastina</taxon>
        <taxon>Eubodonida</taxon>
        <taxon>Bodonidae</taxon>
        <taxon>Bodo</taxon>
    </lineage>
</organism>
<dbReference type="Pfam" id="PF04072">
    <property type="entry name" value="LCM"/>
    <property type="match status" value="1"/>
</dbReference>
<evidence type="ECO:0000256" key="3">
    <source>
        <dbReference type="ARBA" id="ARBA00022603"/>
    </source>
</evidence>
<evidence type="ECO:0000313" key="9">
    <source>
        <dbReference type="Proteomes" id="UP000051952"/>
    </source>
</evidence>
<dbReference type="PANTHER" id="PTHR13600">
    <property type="entry name" value="LEUCINE CARBOXYL METHYLTRANSFERASE"/>
    <property type="match status" value="1"/>
</dbReference>
<dbReference type="VEuPathDB" id="TriTrypDB:BSAL_31100"/>
<protein>
    <recommendedName>
        <fullName evidence="6">Leucine carboxyl methyltransferase 1</fullName>
        <ecNumber evidence="6">2.1.1.233</ecNumber>
    </recommendedName>
</protein>
<keyword evidence="9" id="KW-1185">Reference proteome</keyword>
<feature type="binding site" evidence="7">
    <location>
        <position position="50"/>
    </location>
    <ligand>
        <name>S-adenosyl-L-methionine</name>
        <dbReference type="ChEBI" id="CHEBI:59789"/>
    </ligand>
</feature>
<evidence type="ECO:0000256" key="7">
    <source>
        <dbReference type="PIRSR" id="PIRSR016305-1"/>
    </source>
</evidence>
<dbReference type="GO" id="GO:0032259">
    <property type="term" value="P:methylation"/>
    <property type="evidence" value="ECO:0007669"/>
    <property type="project" value="UniProtKB-KW"/>
</dbReference>
<dbReference type="Proteomes" id="UP000051952">
    <property type="component" value="Unassembled WGS sequence"/>
</dbReference>